<dbReference type="Proteomes" id="UP000198122">
    <property type="component" value="Unassembled WGS sequence"/>
</dbReference>
<reference evidence="1 2" key="1">
    <citation type="submission" date="2017-06" db="EMBL/GenBank/DDBJ databases">
        <authorList>
            <person name="Kim H.J."/>
            <person name="Triplett B.A."/>
        </authorList>
    </citation>
    <scope>NUCLEOTIDE SEQUENCE [LARGE SCALE GENOMIC DNA]</scope>
    <source>
        <strain evidence="1 2">DSM 22179</strain>
    </source>
</reference>
<gene>
    <name evidence="1" type="ORF">SAMN05445756_0132</name>
</gene>
<evidence type="ECO:0000313" key="1">
    <source>
        <dbReference type="EMBL" id="SNC59756.1"/>
    </source>
</evidence>
<sequence>MIDEDTYCFDIPTQIRYQPNPQQSLEQVISVWPAGWLLSFGCPWRSQPDRPVSSPRRFASVLR</sequence>
<accession>A0A212T1M8</accession>
<dbReference type="EMBL" id="FYEZ01000001">
    <property type="protein sequence ID" value="SNC59756.1"/>
    <property type="molecule type" value="Genomic_DNA"/>
</dbReference>
<evidence type="ECO:0000313" key="2">
    <source>
        <dbReference type="Proteomes" id="UP000198122"/>
    </source>
</evidence>
<keyword evidence="2" id="KW-1185">Reference proteome</keyword>
<name>A0A212T1M8_9MICO</name>
<organism evidence="1 2">
    <name type="scientific">Kytococcus aerolatus</name>
    <dbReference type="NCBI Taxonomy" id="592308"/>
    <lineage>
        <taxon>Bacteria</taxon>
        <taxon>Bacillati</taxon>
        <taxon>Actinomycetota</taxon>
        <taxon>Actinomycetes</taxon>
        <taxon>Micrococcales</taxon>
        <taxon>Kytococcaceae</taxon>
        <taxon>Kytococcus</taxon>
    </lineage>
</organism>
<proteinExistence type="predicted"/>
<protein>
    <submittedName>
        <fullName evidence="1">Uncharacterized protein</fullName>
    </submittedName>
</protein>
<dbReference type="AlphaFoldDB" id="A0A212T1M8"/>